<feature type="compositionally biased region" description="Polar residues" evidence="1">
    <location>
        <begin position="1"/>
        <end position="12"/>
    </location>
</feature>
<comment type="caution">
    <text evidence="2">The sequence shown here is derived from an EMBL/GenBank/DDBJ whole genome shotgun (WGS) entry which is preliminary data.</text>
</comment>
<feature type="region of interest" description="Disordered" evidence="1">
    <location>
        <begin position="1"/>
        <end position="23"/>
    </location>
</feature>
<dbReference type="RefSeq" id="XP_066694161.1">
    <property type="nucleotide sequence ID" value="XM_066850018.1"/>
</dbReference>
<keyword evidence="3" id="KW-1185">Reference proteome</keyword>
<dbReference type="Proteomes" id="UP001391051">
    <property type="component" value="Unassembled WGS sequence"/>
</dbReference>
<gene>
    <name evidence="2" type="ORF">PG986_013796</name>
</gene>
<sequence length="105" mass="11873">MTASTAENSPKPRTSELNRRKQPARHWLRVRVLPREENGSWSGLSIDGPSLNGSNHDYCGRRRKALTRPLVELGHTSQRRYRSIARDARMVADSGTASLAEMLKF</sequence>
<organism evidence="2 3">
    <name type="scientific">Apiospora aurea</name>
    <dbReference type="NCBI Taxonomy" id="335848"/>
    <lineage>
        <taxon>Eukaryota</taxon>
        <taxon>Fungi</taxon>
        <taxon>Dikarya</taxon>
        <taxon>Ascomycota</taxon>
        <taxon>Pezizomycotina</taxon>
        <taxon>Sordariomycetes</taxon>
        <taxon>Xylariomycetidae</taxon>
        <taxon>Amphisphaeriales</taxon>
        <taxon>Apiosporaceae</taxon>
        <taxon>Apiospora</taxon>
    </lineage>
</organism>
<reference evidence="2 3" key="1">
    <citation type="submission" date="2023-01" db="EMBL/GenBank/DDBJ databases">
        <title>Analysis of 21 Apiospora genomes using comparative genomics revels a genus with tremendous synthesis potential of carbohydrate active enzymes and secondary metabolites.</title>
        <authorList>
            <person name="Sorensen T."/>
        </authorList>
    </citation>
    <scope>NUCLEOTIDE SEQUENCE [LARGE SCALE GENOMIC DNA]</scope>
    <source>
        <strain evidence="2 3">CBS 24483</strain>
    </source>
</reference>
<proteinExistence type="predicted"/>
<evidence type="ECO:0000313" key="2">
    <source>
        <dbReference type="EMBL" id="KAK7941409.1"/>
    </source>
</evidence>
<accession>A0ABR1PWM6</accession>
<protein>
    <submittedName>
        <fullName evidence="2">Uncharacterized protein</fullName>
    </submittedName>
</protein>
<name>A0ABR1PWM6_9PEZI</name>
<evidence type="ECO:0000313" key="3">
    <source>
        <dbReference type="Proteomes" id="UP001391051"/>
    </source>
</evidence>
<dbReference type="EMBL" id="JAQQWE010000009">
    <property type="protein sequence ID" value="KAK7941409.1"/>
    <property type="molecule type" value="Genomic_DNA"/>
</dbReference>
<evidence type="ECO:0000256" key="1">
    <source>
        <dbReference type="SAM" id="MobiDB-lite"/>
    </source>
</evidence>
<dbReference type="GeneID" id="92083080"/>